<gene>
    <name evidence="7" type="ORF">L5G33_04890</name>
</gene>
<evidence type="ECO:0000313" key="8">
    <source>
        <dbReference type="Proteomes" id="UP001200110"/>
    </source>
</evidence>
<comment type="caution">
    <text evidence="7">The sequence shown here is derived from an EMBL/GenBank/DDBJ whole genome shotgun (WGS) entry which is preliminary data.</text>
</comment>
<evidence type="ECO:0000256" key="4">
    <source>
        <dbReference type="ARBA" id="ARBA00022857"/>
    </source>
</evidence>
<dbReference type="Pfam" id="PF13450">
    <property type="entry name" value="NAD_binding_8"/>
    <property type="match status" value="1"/>
</dbReference>
<keyword evidence="5" id="KW-0520">NAD</keyword>
<evidence type="ECO:0000256" key="1">
    <source>
        <dbReference type="ARBA" id="ARBA00022630"/>
    </source>
</evidence>
<keyword evidence="1" id="KW-0285">Flavoprotein</keyword>
<feature type="region of interest" description="Disordered" evidence="6">
    <location>
        <begin position="547"/>
        <end position="571"/>
    </location>
</feature>
<organism evidence="7 8">
    <name type="scientific">Gordonia liuliyuniae</name>
    <dbReference type="NCBI Taxonomy" id="2911517"/>
    <lineage>
        <taxon>Bacteria</taxon>
        <taxon>Bacillati</taxon>
        <taxon>Actinomycetota</taxon>
        <taxon>Actinomycetes</taxon>
        <taxon>Mycobacteriales</taxon>
        <taxon>Gordoniaceae</taxon>
        <taxon>Gordonia</taxon>
    </lineage>
</organism>
<keyword evidence="8" id="KW-1185">Reference proteome</keyword>
<keyword evidence="3" id="KW-0274">FAD</keyword>
<evidence type="ECO:0000256" key="3">
    <source>
        <dbReference type="ARBA" id="ARBA00022827"/>
    </source>
</evidence>
<evidence type="ECO:0000256" key="5">
    <source>
        <dbReference type="ARBA" id="ARBA00023027"/>
    </source>
</evidence>
<evidence type="ECO:0000256" key="6">
    <source>
        <dbReference type="SAM" id="MobiDB-lite"/>
    </source>
</evidence>
<evidence type="ECO:0000256" key="2">
    <source>
        <dbReference type="ARBA" id="ARBA00022729"/>
    </source>
</evidence>
<name>A0ABS9IQH2_9ACTN</name>
<dbReference type="InterPro" id="IPR036188">
    <property type="entry name" value="FAD/NAD-bd_sf"/>
</dbReference>
<dbReference type="EMBL" id="JAKKOR010000003">
    <property type="protein sequence ID" value="MCF8587806.1"/>
    <property type="molecule type" value="Genomic_DNA"/>
</dbReference>
<accession>A0ABS9IQH2</accession>
<dbReference type="InterPro" id="IPR052206">
    <property type="entry name" value="Retinol_saturase"/>
</dbReference>
<sequence length="571" mass="61162">MTEKLDVIVVGAGLGGLSTAAYLAATGKSVLVLERYSALGGSSHVFQRRGRWEFDCGVHFVGGCGPGGVVSNIFGGLGLDDRIEWLPMDPTGFDRIIGPDFELATPFGWDNYLENLLTAFPGERRAVQRYHGTLRRIGEAMDRYSSQGSASGLARWVAGANIAGPLMAVPYSVFLAGCGFSPRATAALSVECGAFASTPDEVPTGAMAAYFQDYVAGGSYYPKGGGQMLAAGFAEVVRTHGGQIRTSATVERIIIDDGRTQGVELASGERILAASVVSDADAIKTFTDLVGLHHLPRIMQERVKRWKMSRPLINGFFAVNHDISHQPNSNYFAIPSWQDADSNRSLTKLQREVSKGEGFSDGISWAREFADRQPMFVQSSSRRDPSNRRAAPVGGSTIEVQTIVPYSPSLWEYSTDDVESGRYRLGTRYQEIKKIVLDGMLQRLEQSFPGASNNVEFAELGSPATQERFVGNSGAAPFGLRQTLAQLGPLRAGVKTPIAGLYAVGTNSPFGPGTVGSMLSGVHAASLITGRDLVGKIRAGGVVSTSTDLPKWPEGFDPLDATRSLRSTTTE</sequence>
<keyword evidence="4" id="KW-0521">NADP</keyword>
<dbReference type="RefSeq" id="WP_236997031.1">
    <property type="nucleotide sequence ID" value="NZ_JAKKOR010000003.1"/>
</dbReference>
<keyword evidence="2" id="KW-0732">Signal</keyword>
<dbReference type="PANTHER" id="PTHR46091:SF3">
    <property type="entry name" value="AMINE OXIDASE DOMAIN-CONTAINING PROTEIN"/>
    <property type="match status" value="1"/>
</dbReference>
<dbReference type="SUPFAM" id="SSF51905">
    <property type="entry name" value="FAD/NAD(P)-binding domain"/>
    <property type="match status" value="1"/>
</dbReference>
<evidence type="ECO:0000313" key="7">
    <source>
        <dbReference type="EMBL" id="MCF8587806.1"/>
    </source>
</evidence>
<reference evidence="7 8" key="1">
    <citation type="submission" date="2022-01" db="EMBL/GenBank/DDBJ databases">
        <authorList>
            <person name="Huang Y."/>
        </authorList>
    </citation>
    <scope>NUCLEOTIDE SEQUENCE [LARGE SCALE GENOMIC DNA]</scope>
    <source>
        <strain evidence="7 8">HY366</strain>
    </source>
</reference>
<proteinExistence type="predicted"/>
<protein>
    <submittedName>
        <fullName evidence="7">NAD(P)/FAD-dependent oxidoreductase</fullName>
    </submittedName>
</protein>
<dbReference type="PANTHER" id="PTHR46091">
    <property type="entry name" value="BLR7054 PROTEIN"/>
    <property type="match status" value="1"/>
</dbReference>
<dbReference type="Gene3D" id="3.50.50.60">
    <property type="entry name" value="FAD/NAD(P)-binding domain"/>
    <property type="match status" value="2"/>
</dbReference>
<dbReference type="Proteomes" id="UP001200110">
    <property type="component" value="Unassembled WGS sequence"/>
</dbReference>